<protein>
    <submittedName>
        <fullName evidence="7">O-antigen ligase family protein</fullName>
    </submittedName>
</protein>
<dbReference type="PANTHER" id="PTHR37422">
    <property type="entry name" value="TEICHURONIC ACID BIOSYNTHESIS PROTEIN TUAE"/>
    <property type="match status" value="1"/>
</dbReference>
<dbReference type="RefSeq" id="WP_206102043.1">
    <property type="nucleotide sequence ID" value="NZ_CP070969.1"/>
</dbReference>
<sequence length="728" mass="77609">MSYKGMGRLQVVAAWGSGILVTTAAAAACLLRGMFFAREMYGLLAVWFVLSAAVAASSIYINGGYKSGGTAVKIILGGPLLILVLYAVHLLRSPLSVQGTVNELLRWGLYSSFALAAFLCAGTRCGSRLLAAVWHGLGITVSLSALLTVCGGLPLRYAVAYTASPEISATGARLGGLLQYPNAFGALMAIFLLERMFALAAGDATARYCSRGEHRVFRAARQPLRMLPLFPYAAALLLSESRGAVLAAACAAAAALLWKRRLAAPLLAAGAAPVAAAALLYRQLARAGLAVEPLPGLLQLAGCWAGALLAGLWLCRRSRRAAGGNRAALLLAAALWTAAGSAVLGQLCERISGPSATVNARGLMYRDAWKLAGEAPWLGQGGETWHSAYLAAQSRPYVGSQVHSGYLDFLLNLGIAGVAVLLLLLLAAVWMTGRDAPRLLPPLLVIVLHAAADFDWSYGLSWLLLFLLLAMVHAESLQRLTAASAASSAILHPASNRSHFRGILMLKRAGLRLILICICLGFSQLSLQMMMGGRLYSQAVRTAEPADQIMLLRQSLAWNPRDPKAAVVLAGLLPGVQGRDLLRSSLIYAPEDPGLHWALAEAYMAGADPGQALYWVRRSLQLDGFNAAKRANAAAGMLEMGRRNLVKGDRQRAADSASAGLELLRQYRLLAVQERSKGRQHNDRRFEYTESSDKLNMELEQLLAAVYTSDEAPADYRQLTVIPSSAGQ</sequence>
<dbReference type="InterPro" id="IPR007016">
    <property type="entry name" value="O-antigen_ligase-rel_domated"/>
</dbReference>
<accession>A0ABX7L982</accession>
<evidence type="ECO:0000313" key="7">
    <source>
        <dbReference type="EMBL" id="QSF44466.1"/>
    </source>
</evidence>
<feature type="transmembrane region" description="Helical" evidence="5">
    <location>
        <begin position="296"/>
        <end position="315"/>
    </location>
</feature>
<proteinExistence type="predicted"/>
<feature type="transmembrane region" description="Helical" evidence="5">
    <location>
        <begin position="41"/>
        <end position="62"/>
    </location>
</feature>
<dbReference type="EMBL" id="CP070969">
    <property type="protein sequence ID" value="QSF44466.1"/>
    <property type="molecule type" value="Genomic_DNA"/>
</dbReference>
<dbReference type="GO" id="GO:0016874">
    <property type="term" value="F:ligase activity"/>
    <property type="evidence" value="ECO:0007669"/>
    <property type="project" value="UniProtKB-KW"/>
</dbReference>
<keyword evidence="7" id="KW-0436">Ligase</keyword>
<dbReference type="PROSITE" id="PS51257">
    <property type="entry name" value="PROKAR_LIPOPROTEIN"/>
    <property type="match status" value="1"/>
</dbReference>
<evidence type="ECO:0000256" key="3">
    <source>
        <dbReference type="ARBA" id="ARBA00022989"/>
    </source>
</evidence>
<feature type="domain" description="O-antigen ligase-related" evidence="6">
    <location>
        <begin position="305"/>
        <end position="422"/>
    </location>
</feature>
<feature type="transmembrane region" description="Helical" evidence="5">
    <location>
        <begin position="104"/>
        <end position="122"/>
    </location>
</feature>
<gene>
    <name evidence="7" type="ORF">JRJ22_25310</name>
</gene>
<feature type="transmembrane region" description="Helical" evidence="5">
    <location>
        <begin position="12"/>
        <end position="35"/>
    </location>
</feature>
<dbReference type="Pfam" id="PF04932">
    <property type="entry name" value="Wzy_C"/>
    <property type="match status" value="1"/>
</dbReference>
<evidence type="ECO:0000256" key="4">
    <source>
        <dbReference type="ARBA" id="ARBA00023136"/>
    </source>
</evidence>
<dbReference type="Proteomes" id="UP000663452">
    <property type="component" value="Chromosome"/>
</dbReference>
<feature type="transmembrane region" description="Helical" evidence="5">
    <location>
        <begin position="443"/>
        <end position="470"/>
    </location>
</feature>
<keyword evidence="3 5" id="KW-1133">Transmembrane helix</keyword>
<keyword evidence="8" id="KW-1185">Reference proteome</keyword>
<feature type="transmembrane region" description="Helical" evidence="5">
    <location>
        <begin position="509"/>
        <end position="527"/>
    </location>
</feature>
<evidence type="ECO:0000256" key="5">
    <source>
        <dbReference type="SAM" id="Phobius"/>
    </source>
</evidence>
<dbReference type="InterPro" id="IPR051533">
    <property type="entry name" value="WaaL-like"/>
</dbReference>
<name>A0ABX7L982_9BACL</name>
<feature type="transmembrane region" description="Helical" evidence="5">
    <location>
        <begin position="129"/>
        <end position="155"/>
    </location>
</feature>
<evidence type="ECO:0000256" key="1">
    <source>
        <dbReference type="ARBA" id="ARBA00004141"/>
    </source>
</evidence>
<dbReference type="PANTHER" id="PTHR37422:SF13">
    <property type="entry name" value="LIPOPOLYSACCHARIDE BIOSYNTHESIS PROTEIN PA4999-RELATED"/>
    <property type="match status" value="1"/>
</dbReference>
<feature type="transmembrane region" description="Helical" evidence="5">
    <location>
        <begin position="409"/>
        <end position="431"/>
    </location>
</feature>
<feature type="transmembrane region" description="Helical" evidence="5">
    <location>
        <begin position="74"/>
        <end position="92"/>
    </location>
</feature>
<feature type="transmembrane region" description="Helical" evidence="5">
    <location>
        <begin position="265"/>
        <end position="284"/>
    </location>
</feature>
<organism evidence="7 8">
    <name type="scientific">Paenibacillus tianjinensis</name>
    <dbReference type="NCBI Taxonomy" id="2810347"/>
    <lineage>
        <taxon>Bacteria</taxon>
        <taxon>Bacillati</taxon>
        <taxon>Bacillota</taxon>
        <taxon>Bacilli</taxon>
        <taxon>Bacillales</taxon>
        <taxon>Paenibacillaceae</taxon>
        <taxon>Paenibacillus</taxon>
    </lineage>
</organism>
<comment type="subcellular location">
    <subcellularLocation>
        <location evidence="1">Membrane</location>
        <topology evidence="1">Multi-pass membrane protein</topology>
    </subcellularLocation>
</comment>
<keyword evidence="2 5" id="KW-0812">Transmembrane</keyword>
<evidence type="ECO:0000313" key="8">
    <source>
        <dbReference type="Proteomes" id="UP000663452"/>
    </source>
</evidence>
<evidence type="ECO:0000259" key="6">
    <source>
        <dbReference type="Pfam" id="PF04932"/>
    </source>
</evidence>
<reference evidence="7 8" key="1">
    <citation type="submission" date="2021-02" db="EMBL/GenBank/DDBJ databases">
        <title>Paenibacillus tianjinensis sp. nov.</title>
        <authorList>
            <person name="Liu H."/>
        </authorList>
    </citation>
    <scope>NUCLEOTIDE SEQUENCE [LARGE SCALE GENOMIC DNA]</scope>
    <source>
        <strain evidence="7 8">TB2019</strain>
    </source>
</reference>
<keyword evidence="4 5" id="KW-0472">Membrane</keyword>
<evidence type="ECO:0000256" key="2">
    <source>
        <dbReference type="ARBA" id="ARBA00022692"/>
    </source>
</evidence>